<feature type="transmembrane region" description="Helical" evidence="2">
    <location>
        <begin position="328"/>
        <end position="348"/>
    </location>
</feature>
<reference evidence="4 5" key="1">
    <citation type="submission" date="2018-11" db="EMBL/GenBank/DDBJ databases">
        <authorList>
            <person name="Na S.W."/>
            <person name="Baik M."/>
        </authorList>
    </citation>
    <scope>NUCLEOTIDE SEQUENCE [LARGE SCALE GENOMIC DNA]</scope>
    <source>
        <strain evidence="4 5">E39</strain>
    </source>
</reference>
<feature type="region of interest" description="Disordered" evidence="1">
    <location>
        <begin position="117"/>
        <end position="138"/>
    </location>
</feature>
<gene>
    <name evidence="4" type="ORF">C7Y71_004370</name>
</gene>
<organism evidence="4 5">
    <name type="scientific">Pseudoprevotella muciniphila</name>
    <dbReference type="NCBI Taxonomy" id="2133944"/>
    <lineage>
        <taxon>Bacteria</taxon>
        <taxon>Pseudomonadati</taxon>
        <taxon>Bacteroidota</taxon>
        <taxon>Bacteroidia</taxon>
        <taxon>Bacteroidales</taxon>
        <taxon>Prevotellaceae</taxon>
        <taxon>Pseudoprevotella</taxon>
    </lineage>
</organism>
<evidence type="ECO:0000313" key="5">
    <source>
        <dbReference type="Proteomes" id="UP000249375"/>
    </source>
</evidence>
<keyword evidence="5" id="KW-1185">Reference proteome</keyword>
<dbReference type="Pfam" id="PF14258">
    <property type="entry name" value="DUF4350"/>
    <property type="match status" value="1"/>
</dbReference>
<keyword evidence="2" id="KW-1133">Transmembrane helix</keyword>
<dbReference type="OrthoDB" id="1111222at2"/>
<dbReference type="AlphaFoldDB" id="A0A5P8E5V0"/>
<feature type="transmembrane region" description="Helical" evidence="2">
    <location>
        <begin position="6"/>
        <end position="25"/>
    </location>
</feature>
<evidence type="ECO:0000259" key="3">
    <source>
        <dbReference type="Pfam" id="PF14258"/>
    </source>
</evidence>
<dbReference type="EMBL" id="CP033459">
    <property type="protein sequence ID" value="QFQ12308.1"/>
    <property type="molecule type" value="Genomic_DNA"/>
</dbReference>
<keyword evidence="2" id="KW-0812">Transmembrane</keyword>
<protein>
    <submittedName>
        <fullName evidence="4">DUF4350 domain-containing protein</fullName>
    </submittedName>
</protein>
<evidence type="ECO:0000256" key="2">
    <source>
        <dbReference type="SAM" id="Phobius"/>
    </source>
</evidence>
<accession>A0A5P8E5V0</accession>
<proteinExistence type="predicted"/>
<feature type="compositionally biased region" description="Polar residues" evidence="1">
    <location>
        <begin position="122"/>
        <end position="138"/>
    </location>
</feature>
<dbReference type="RefSeq" id="WP_111898487.1">
    <property type="nucleotide sequence ID" value="NZ_CP033459.1"/>
</dbReference>
<dbReference type="InterPro" id="IPR025646">
    <property type="entry name" value="DUF4350"/>
</dbReference>
<dbReference type="Proteomes" id="UP000249375">
    <property type="component" value="Chromosome"/>
</dbReference>
<sequence length="469" mass="53870">MKWKNILVPVLIFCAFAAAFMLFLSRERHFDWDQRYLSRSDEPYGLKLFDKLMKESMPKGYEVVRFPDTKSKDYNLLVIAESFKLSRRNTIAIYNHLKAGNDVMIIAELPNVVEQKKDENDLASTQYDESDTNDNSRYSKVIQKAKEIGQRGKTIENLIITLREGVTFGDEAETPQQLRKSPTLQLTNPLTRVKDRKTVTARQGFCTTFFDEDIVNNQKGWNKWNLHNKYTIPANNTTSKEVKAALAAHAKVGKGNLYVISAAHCFTNAGILDDKTLPFVVSTMDMIADRSVVRVTEPYNIGMDPSEAAEEEEQEAESIFQFFHKQKALNLMLYITLAGILLAIFFNARRRQRAINVRKPERNTTLAFIRQIASLHMMHTDYRELYVNKLYAFAELVRKKVGADIFNCTEKDIEAIAGRTGLSQNEIKTQIALLMNYNRTEGKKRLTFEEFTTAANIIRNIKKKIVESR</sequence>
<keyword evidence="2" id="KW-0472">Membrane</keyword>
<name>A0A5P8E5V0_9BACT</name>
<evidence type="ECO:0000256" key="1">
    <source>
        <dbReference type="SAM" id="MobiDB-lite"/>
    </source>
</evidence>
<feature type="domain" description="DUF4350" evidence="3">
    <location>
        <begin position="39"/>
        <end position="277"/>
    </location>
</feature>
<evidence type="ECO:0000313" key="4">
    <source>
        <dbReference type="EMBL" id="QFQ12308.1"/>
    </source>
</evidence>
<dbReference type="KEGG" id="alq:C7Y71_004370"/>